<evidence type="ECO:0000313" key="3">
    <source>
        <dbReference type="Proteomes" id="UP000034032"/>
    </source>
</evidence>
<dbReference type="EMBL" id="LCJR01000013">
    <property type="protein sequence ID" value="KKT81934.1"/>
    <property type="molecule type" value="Genomic_DNA"/>
</dbReference>
<dbReference type="InterPro" id="IPR005135">
    <property type="entry name" value="Endo/exonuclease/phosphatase"/>
</dbReference>
<dbReference type="Pfam" id="PF03372">
    <property type="entry name" value="Exo_endo_phos"/>
    <property type="match status" value="1"/>
</dbReference>
<comment type="caution">
    <text evidence="2">The sequence shown here is derived from an EMBL/GenBank/DDBJ whole genome shotgun (WGS) entry which is preliminary data.</text>
</comment>
<dbReference type="GO" id="GO:0003824">
    <property type="term" value="F:catalytic activity"/>
    <property type="evidence" value="ECO:0007669"/>
    <property type="project" value="InterPro"/>
</dbReference>
<accession>A0A0G1NCK5</accession>
<reference evidence="2 3" key="1">
    <citation type="journal article" date="2015" name="Nature">
        <title>rRNA introns, odd ribosomes, and small enigmatic genomes across a large radiation of phyla.</title>
        <authorList>
            <person name="Brown C.T."/>
            <person name="Hug L.A."/>
            <person name="Thomas B.C."/>
            <person name="Sharon I."/>
            <person name="Castelle C.J."/>
            <person name="Singh A."/>
            <person name="Wilkins M.J."/>
            <person name="Williams K.H."/>
            <person name="Banfield J.F."/>
        </authorList>
    </citation>
    <scope>NUCLEOTIDE SEQUENCE [LARGE SCALE GENOMIC DNA]</scope>
</reference>
<protein>
    <recommendedName>
        <fullName evidence="1">Endonuclease/exonuclease/phosphatase domain-containing protein</fullName>
    </recommendedName>
</protein>
<feature type="domain" description="Endonuclease/exonuclease/phosphatase" evidence="1">
    <location>
        <begin position="6"/>
        <end position="252"/>
    </location>
</feature>
<dbReference type="Gene3D" id="3.60.10.10">
    <property type="entry name" value="Endonuclease/exonuclease/phosphatase"/>
    <property type="match status" value="1"/>
</dbReference>
<dbReference type="AlphaFoldDB" id="A0A0G1NCK5"/>
<dbReference type="SUPFAM" id="SSF56219">
    <property type="entry name" value="DNase I-like"/>
    <property type="match status" value="1"/>
</dbReference>
<evidence type="ECO:0000259" key="1">
    <source>
        <dbReference type="Pfam" id="PF03372"/>
    </source>
</evidence>
<sequence length="261" mass="29791">MRITLATYNILHGYHADLILKNLAILVEKSANIICIQEADPPFKNLLNDFVRNKKWQVIYFYDTKGCNLAIAWNPEFLRFQGSENILLPMPRKPSLAQRIIIGSIEKLQRGALSASFLASDKVIRVTNAHLAWEGGIKHTLLQLGHLKWQLNKRQNDHEVLAGDFNTFAPSILRKIKQRKVEEVLGECWTNQFPNIFWTCDTSYVAPQDGVTPYANFLRSLGIKMRSRLDYIFTLNLNAVSGEMLDLPGSDHRPVIGIFEI</sequence>
<evidence type="ECO:0000313" key="2">
    <source>
        <dbReference type="EMBL" id="KKT81934.1"/>
    </source>
</evidence>
<organism evidence="2 3">
    <name type="scientific">Candidatus Yanofskybacteria bacterium GW2011_GWA2_44_9</name>
    <dbReference type="NCBI Taxonomy" id="1619025"/>
    <lineage>
        <taxon>Bacteria</taxon>
        <taxon>Candidatus Yanofskyibacteriota</taxon>
    </lineage>
</organism>
<gene>
    <name evidence="2" type="ORF">UW79_C0013G0061</name>
</gene>
<proteinExistence type="predicted"/>
<dbReference type="Proteomes" id="UP000034032">
    <property type="component" value="Unassembled WGS sequence"/>
</dbReference>
<name>A0A0G1NCK5_9BACT</name>
<dbReference type="InterPro" id="IPR036691">
    <property type="entry name" value="Endo/exonu/phosph_ase_sf"/>
</dbReference>